<name>A0ABQ9IUB9_9CUCU</name>
<gene>
    <name evidence="2" type="ORF">NQ317_006456</name>
</gene>
<keyword evidence="3" id="KW-1185">Reference proteome</keyword>
<feature type="non-terminal residue" evidence="2">
    <location>
        <position position="1"/>
    </location>
</feature>
<accession>A0ABQ9IUB9</accession>
<protein>
    <submittedName>
        <fullName evidence="2">Uncharacterized protein</fullName>
    </submittedName>
</protein>
<dbReference type="EMBL" id="JAPWTJ010002615">
    <property type="protein sequence ID" value="KAJ8965382.1"/>
    <property type="molecule type" value="Genomic_DNA"/>
</dbReference>
<comment type="caution">
    <text evidence="2">The sequence shown here is derived from an EMBL/GenBank/DDBJ whole genome shotgun (WGS) entry which is preliminary data.</text>
</comment>
<organism evidence="2 3">
    <name type="scientific">Molorchus minor</name>
    <dbReference type="NCBI Taxonomy" id="1323400"/>
    <lineage>
        <taxon>Eukaryota</taxon>
        <taxon>Metazoa</taxon>
        <taxon>Ecdysozoa</taxon>
        <taxon>Arthropoda</taxon>
        <taxon>Hexapoda</taxon>
        <taxon>Insecta</taxon>
        <taxon>Pterygota</taxon>
        <taxon>Neoptera</taxon>
        <taxon>Endopterygota</taxon>
        <taxon>Coleoptera</taxon>
        <taxon>Polyphaga</taxon>
        <taxon>Cucujiformia</taxon>
        <taxon>Chrysomeloidea</taxon>
        <taxon>Cerambycidae</taxon>
        <taxon>Lamiinae</taxon>
        <taxon>Monochamini</taxon>
        <taxon>Molorchus</taxon>
    </lineage>
</organism>
<sequence length="76" mass="8081">APACGSNRLRRQAKDQSAVDIGEGTPATIEVYSGLYVNEANDLTKPGQEDDAVFSERGGTASPAYPDDLPLQLPFK</sequence>
<reference evidence="2" key="1">
    <citation type="journal article" date="2023" name="Insect Mol. Biol.">
        <title>Genome sequencing provides insights into the evolution of gene families encoding plant cell wall-degrading enzymes in longhorned beetles.</title>
        <authorList>
            <person name="Shin N.R."/>
            <person name="Okamura Y."/>
            <person name="Kirsch R."/>
            <person name="Pauchet Y."/>
        </authorList>
    </citation>
    <scope>NUCLEOTIDE SEQUENCE</scope>
    <source>
        <strain evidence="2">MMC_N1</strain>
    </source>
</reference>
<feature type="region of interest" description="Disordered" evidence="1">
    <location>
        <begin position="42"/>
        <end position="76"/>
    </location>
</feature>
<dbReference type="Proteomes" id="UP001162164">
    <property type="component" value="Unassembled WGS sequence"/>
</dbReference>
<evidence type="ECO:0000313" key="2">
    <source>
        <dbReference type="EMBL" id="KAJ8965382.1"/>
    </source>
</evidence>
<evidence type="ECO:0000256" key="1">
    <source>
        <dbReference type="SAM" id="MobiDB-lite"/>
    </source>
</evidence>
<evidence type="ECO:0000313" key="3">
    <source>
        <dbReference type="Proteomes" id="UP001162164"/>
    </source>
</evidence>
<proteinExistence type="predicted"/>